<accession>A0A1H9ZGN1</accession>
<dbReference type="OrthoDB" id="2038592at2"/>
<dbReference type="RefSeq" id="WP_092476427.1">
    <property type="nucleotide sequence ID" value="NZ_FOHN01000003.1"/>
</dbReference>
<dbReference type="InterPro" id="IPR003343">
    <property type="entry name" value="Big_2"/>
</dbReference>
<protein>
    <submittedName>
        <fullName evidence="2">Ig-like domain (Group 2)</fullName>
    </submittedName>
</protein>
<dbReference type="Pfam" id="PF02368">
    <property type="entry name" value="Big_2"/>
    <property type="match status" value="1"/>
</dbReference>
<gene>
    <name evidence="2" type="ORF">SAMN04487772_103188</name>
</gene>
<sequence length="213" mass="23240">MKLSSFVKKFSIGAVLFLAFFILPNPVLDKHVCKVKASEVEIDDDVSKIKLNVKSKSCIVDETYTLKVYRTTRKQKISFKSNDSSIITVKKTSDKEAEIVANEVGEATVTVTVKEGSKTVTSLKCDVTVTPPALSVKLIDGKLKLSVDDKVSLKKDLKPSITCETPTYISTRPNVVTVSSRGVVTAVGEGSAYVYASIANGTYDRCYIEVVKE</sequence>
<dbReference type="InterPro" id="IPR054604">
    <property type="entry name" value="SbsC_Big-like"/>
</dbReference>
<keyword evidence="3" id="KW-1185">Reference proteome</keyword>
<name>A0A1H9ZGN1_9FIRM</name>
<evidence type="ECO:0000313" key="2">
    <source>
        <dbReference type="EMBL" id="SES80479.1"/>
    </source>
</evidence>
<dbReference type="AlphaFoldDB" id="A0A1H9ZGN1"/>
<proteinExistence type="predicted"/>
<dbReference type="SMART" id="SM00635">
    <property type="entry name" value="BID_2"/>
    <property type="match status" value="2"/>
</dbReference>
<dbReference type="Gene3D" id="2.60.40.1080">
    <property type="match status" value="2"/>
</dbReference>
<dbReference type="STRING" id="29364.SAMN04487772_103188"/>
<evidence type="ECO:0000313" key="3">
    <source>
        <dbReference type="Proteomes" id="UP000199800"/>
    </source>
</evidence>
<dbReference type="EMBL" id="FOHN01000003">
    <property type="protein sequence ID" value="SES80479.1"/>
    <property type="molecule type" value="Genomic_DNA"/>
</dbReference>
<organism evidence="2 3">
    <name type="scientific">[Clostridium] polysaccharolyticum</name>
    <dbReference type="NCBI Taxonomy" id="29364"/>
    <lineage>
        <taxon>Bacteria</taxon>
        <taxon>Bacillati</taxon>
        <taxon>Bacillota</taxon>
        <taxon>Clostridia</taxon>
        <taxon>Lachnospirales</taxon>
        <taxon>Lachnospiraceae</taxon>
    </lineage>
</organism>
<dbReference type="InterPro" id="IPR008964">
    <property type="entry name" value="Invasin/intimin_cell_adhesion"/>
</dbReference>
<dbReference type="Proteomes" id="UP000199800">
    <property type="component" value="Unassembled WGS sequence"/>
</dbReference>
<dbReference type="SUPFAM" id="SSF49373">
    <property type="entry name" value="Invasin/intimin cell-adhesion fragments"/>
    <property type="match status" value="2"/>
</dbReference>
<reference evidence="2 3" key="1">
    <citation type="submission" date="2016-10" db="EMBL/GenBank/DDBJ databases">
        <authorList>
            <person name="de Groot N.N."/>
        </authorList>
    </citation>
    <scope>NUCLEOTIDE SEQUENCE [LARGE SCALE GENOMIC DNA]</scope>
    <source>
        <strain evidence="2 3">DSM 1801</strain>
    </source>
</reference>
<feature type="domain" description="BIG2" evidence="1">
    <location>
        <begin position="132"/>
        <end position="208"/>
    </location>
</feature>
<evidence type="ECO:0000259" key="1">
    <source>
        <dbReference type="SMART" id="SM00635"/>
    </source>
</evidence>
<dbReference type="Pfam" id="PF22359">
    <property type="entry name" value="Big-like"/>
    <property type="match status" value="1"/>
</dbReference>
<feature type="domain" description="BIG2" evidence="1">
    <location>
        <begin position="45"/>
        <end position="123"/>
    </location>
</feature>